<dbReference type="PRINTS" id="PR00783">
    <property type="entry name" value="MINTRINSICP"/>
</dbReference>
<evidence type="ECO:0000313" key="8">
    <source>
        <dbReference type="Proteomes" id="UP000663760"/>
    </source>
</evidence>
<dbReference type="InterPro" id="IPR000425">
    <property type="entry name" value="MIP"/>
</dbReference>
<dbReference type="EMBL" id="LR746266">
    <property type="protein sequence ID" value="CAA7393006.1"/>
    <property type="molecule type" value="Genomic_DNA"/>
</dbReference>
<dbReference type="SUPFAM" id="SSF81338">
    <property type="entry name" value="Aquaporin-like"/>
    <property type="match status" value="1"/>
</dbReference>
<evidence type="ECO:0000256" key="5">
    <source>
        <dbReference type="RuleBase" id="RU000477"/>
    </source>
</evidence>
<comment type="subcellular location">
    <subcellularLocation>
        <location evidence="1">Membrane</location>
        <topology evidence="1">Multi-pass membrane protein</topology>
    </subcellularLocation>
</comment>
<dbReference type="PANTHER" id="PTHR47720">
    <property type="entry name" value="AQUAPORIN SIP2-1-RELATED"/>
    <property type="match status" value="1"/>
</dbReference>
<dbReference type="Proteomes" id="UP000663760">
    <property type="component" value="Chromosome 3"/>
</dbReference>
<accession>A0A7I8K5Y9</accession>
<dbReference type="AlphaFoldDB" id="A0A7I8K5Y9"/>
<dbReference type="GO" id="GO:0016020">
    <property type="term" value="C:membrane"/>
    <property type="evidence" value="ECO:0007669"/>
    <property type="project" value="UniProtKB-SubCell"/>
</dbReference>
<reference evidence="7" key="1">
    <citation type="submission" date="2020-02" db="EMBL/GenBank/DDBJ databases">
        <authorList>
            <person name="Scholz U."/>
            <person name="Mascher M."/>
            <person name="Fiebig A."/>
        </authorList>
    </citation>
    <scope>NUCLEOTIDE SEQUENCE</scope>
</reference>
<keyword evidence="8" id="KW-1185">Reference proteome</keyword>
<dbReference type="Pfam" id="PF00230">
    <property type="entry name" value="MIP"/>
    <property type="match status" value="1"/>
</dbReference>
<evidence type="ECO:0000313" key="7">
    <source>
        <dbReference type="EMBL" id="CAA7393006.1"/>
    </source>
</evidence>
<keyword evidence="2 5" id="KW-0812">Transmembrane</keyword>
<keyword evidence="3 6" id="KW-1133">Transmembrane helix</keyword>
<dbReference type="PANTHER" id="PTHR47720:SF1">
    <property type="entry name" value="AQUAPORIN SIP2-1-RELATED"/>
    <property type="match status" value="1"/>
</dbReference>
<feature type="transmembrane region" description="Helical" evidence="6">
    <location>
        <begin position="86"/>
        <end position="109"/>
    </location>
</feature>
<feature type="transmembrane region" description="Helical" evidence="6">
    <location>
        <begin position="45"/>
        <end position="65"/>
    </location>
</feature>
<evidence type="ECO:0000256" key="1">
    <source>
        <dbReference type="ARBA" id="ARBA00004141"/>
    </source>
</evidence>
<sequence length="237" mass="25866">MGASARLLVADLVMSFSWVWSGALVKVLLLRTLGPEIIRQAGGEMLRYAVSVLVMFFFAWLGTITRGASHNPLTVLSHAMSGDFSIFLLTVLGRIPCQVIGSIIAVGMIREAFPEVGHGPRLNVDVHHGALTEGLLTFVIVMISLGIKQKDPRSFFMKTWMSSISKLSLHILGSDLTGGCMNPASAFGWAYAGGRHVTKEHLLVYWLAPIEATLLGVWIFHLIVGSQSKKSKIEYNS</sequence>
<dbReference type="OrthoDB" id="1580043at2759"/>
<dbReference type="InterPro" id="IPR044226">
    <property type="entry name" value="SIP2-1-like"/>
</dbReference>
<evidence type="ECO:0000256" key="4">
    <source>
        <dbReference type="ARBA" id="ARBA00023136"/>
    </source>
</evidence>
<name>A0A7I8K5Y9_SPIIN</name>
<proteinExistence type="inferred from homology"/>
<keyword evidence="4 6" id="KW-0472">Membrane</keyword>
<feature type="transmembrane region" description="Helical" evidence="6">
    <location>
        <begin position="7"/>
        <end position="25"/>
    </location>
</feature>
<feature type="transmembrane region" description="Helical" evidence="6">
    <location>
        <begin position="129"/>
        <end position="147"/>
    </location>
</feature>
<evidence type="ECO:0000256" key="3">
    <source>
        <dbReference type="ARBA" id="ARBA00022989"/>
    </source>
</evidence>
<evidence type="ECO:0000256" key="6">
    <source>
        <dbReference type="SAM" id="Phobius"/>
    </source>
</evidence>
<comment type="similarity">
    <text evidence="5">Belongs to the MIP/aquaporin (TC 1.A.8) family.</text>
</comment>
<evidence type="ECO:0000256" key="2">
    <source>
        <dbReference type="ARBA" id="ARBA00022692"/>
    </source>
</evidence>
<dbReference type="Gene3D" id="1.20.1080.10">
    <property type="entry name" value="Glycerol uptake facilitator protein"/>
    <property type="match status" value="1"/>
</dbReference>
<organism evidence="7 8">
    <name type="scientific">Spirodela intermedia</name>
    <name type="common">Intermediate duckweed</name>
    <dbReference type="NCBI Taxonomy" id="51605"/>
    <lineage>
        <taxon>Eukaryota</taxon>
        <taxon>Viridiplantae</taxon>
        <taxon>Streptophyta</taxon>
        <taxon>Embryophyta</taxon>
        <taxon>Tracheophyta</taxon>
        <taxon>Spermatophyta</taxon>
        <taxon>Magnoliopsida</taxon>
        <taxon>Liliopsida</taxon>
        <taxon>Araceae</taxon>
        <taxon>Lemnoideae</taxon>
        <taxon>Spirodela</taxon>
    </lineage>
</organism>
<gene>
    <name evidence="7" type="ORF">SI8410_03003826</name>
</gene>
<feature type="transmembrane region" description="Helical" evidence="6">
    <location>
        <begin position="203"/>
        <end position="224"/>
    </location>
</feature>
<dbReference type="GO" id="GO:0015267">
    <property type="term" value="F:channel activity"/>
    <property type="evidence" value="ECO:0007669"/>
    <property type="project" value="InterPro"/>
</dbReference>
<dbReference type="InterPro" id="IPR023271">
    <property type="entry name" value="Aquaporin-like"/>
</dbReference>
<protein>
    <submittedName>
        <fullName evidence="7">Uncharacterized protein</fullName>
    </submittedName>
</protein>
<keyword evidence="5" id="KW-0813">Transport</keyword>